<evidence type="ECO:0000256" key="4">
    <source>
        <dbReference type="ARBA" id="ARBA00022499"/>
    </source>
</evidence>
<evidence type="ECO:0000313" key="12">
    <source>
        <dbReference type="EMBL" id="KAK9901924.1"/>
    </source>
</evidence>
<feature type="compositionally biased region" description="Basic and acidic residues" evidence="10">
    <location>
        <begin position="137"/>
        <end position="152"/>
    </location>
</feature>
<organism evidence="12 13">
    <name type="scientific">Rubus argutus</name>
    <name type="common">Southern blackberry</name>
    <dbReference type="NCBI Taxonomy" id="59490"/>
    <lineage>
        <taxon>Eukaryota</taxon>
        <taxon>Viridiplantae</taxon>
        <taxon>Streptophyta</taxon>
        <taxon>Embryophyta</taxon>
        <taxon>Tracheophyta</taxon>
        <taxon>Spermatophyta</taxon>
        <taxon>Magnoliopsida</taxon>
        <taxon>eudicotyledons</taxon>
        <taxon>Gunneridae</taxon>
        <taxon>Pentapetalae</taxon>
        <taxon>rosids</taxon>
        <taxon>fabids</taxon>
        <taxon>Rosales</taxon>
        <taxon>Rosaceae</taxon>
        <taxon>Rosoideae</taxon>
        <taxon>Rosoideae incertae sedis</taxon>
        <taxon>Rubus</taxon>
    </lineage>
</organism>
<evidence type="ECO:0000256" key="2">
    <source>
        <dbReference type="ARBA" id="ARBA00004496"/>
    </source>
</evidence>
<dbReference type="Pfam" id="PF10497">
    <property type="entry name" value="zf-4CXXC_R1"/>
    <property type="match status" value="1"/>
</dbReference>
<dbReference type="EMBL" id="JBEDUW010000269">
    <property type="protein sequence ID" value="KAK9901924.1"/>
    <property type="molecule type" value="Genomic_DNA"/>
</dbReference>
<evidence type="ECO:0000256" key="9">
    <source>
        <dbReference type="ARBA" id="ARBA00023242"/>
    </source>
</evidence>
<dbReference type="PANTHER" id="PTHR31169">
    <property type="entry name" value="OS05G0300700 PROTEIN"/>
    <property type="match status" value="1"/>
</dbReference>
<keyword evidence="9" id="KW-0539">Nucleus</keyword>
<reference evidence="12 13" key="1">
    <citation type="journal article" date="2023" name="G3 (Bethesda)">
        <title>A chromosome-length genome assembly and annotation of blackberry (Rubus argutus, cv. 'Hillquist').</title>
        <authorList>
            <person name="Bruna T."/>
            <person name="Aryal R."/>
            <person name="Dudchenko O."/>
            <person name="Sargent D.J."/>
            <person name="Mead D."/>
            <person name="Buti M."/>
            <person name="Cavallini A."/>
            <person name="Hytonen T."/>
            <person name="Andres J."/>
            <person name="Pham M."/>
            <person name="Weisz D."/>
            <person name="Mascagni F."/>
            <person name="Usai G."/>
            <person name="Natali L."/>
            <person name="Bassil N."/>
            <person name="Fernandez G.E."/>
            <person name="Lomsadze A."/>
            <person name="Armour M."/>
            <person name="Olukolu B."/>
            <person name="Poorten T."/>
            <person name="Britton C."/>
            <person name="Davik J."/>
            <person name="Ashrafi H."/>
            <person name="Aiden E.L."/>
            <person name="Borodovsky M."/>
            <person name="Worthington M."/>
        </authorList>
    </citation>
    <scope>NUCLEOTIDE SEQUENCE [LARGE SCALE GENOMIC DNA]</scope>
    <source>
        <strain evidence="12">PI 553951</strain>
    </source>
</reference>
<sequence>MVAGGGGDDDVENGSGGFQTTRKSGKTGSKRTWRECRAWAFSTFHGSSIRSNPTLLQNALQNVAPVSYVQSPSKPSLEPKRRRVRARDRDRDPSLAKQRVRRRVFRCRVSISKSGSPPRRSSRLRAVAPVSYVETSPKVERTPSESVERESSVDGYGGEGTRIDDGVRMILVTNAELFSSFFILPIVARTLDELTHCRKCDLVQGKFCGDCLDMGYGENVIEANQNPDWVCPVCRGICNCSLCLRGKELMHDNIKEEMEEGHLVGKEEMKEVTFMGSENVPAEDVRKLDAATIAGEAKKQPRRSTRKDSAHVAAEDVGNLDAAADLVDGETNKQPKSSTRTEEELNISRS</sequence>
<dbReference type="InterPro" id="IPR040221">
    <property type="entry name" value="CDCA7/CDA7L"/>
</dbReference>
<name>A0AAW1VGQ3_RUBAR</name>
<protein>
    <recommendedName>
        <fullName evidence="11">Zinc-finger domain-containing protein</fullName>
    </recommendedName>
</protein>
<evidence type="ECO:0000259" key="11">
    <source>
        <dbReference type="Pfam" id="PF10497"/>
    </source>
</evidence>
<keyword evidence="7" id="KW-0805">Transcription regulation</keyword>
<evidence type="ECO:0000256" key="6">
    <source>
        <dbReference type="ARBA" id="ARBA00022843"/>
    </source>
</evidence>
<dbReference type="PANTHER" id="PTHR31169:SF33">
    <property type="entry name" value="CELL DIVISION CYCLE-ASSOCIATED 7-LIKE PROTEIN"/>
    <property type="match status" value="1"/>
</dbReference>
<keyword evidence="3" id="KW-0963">Cytoplasm</keyword>
<feature type="region of interest" description="Disordered" evidence="10">
    <location>
        <begin position="1"/>
        <end position="30"/>
    </location>
</feature>
<dbReference type="InterPro" id="IPR018866">
    <property type="entry name" value="Znf-4CXXC_R1"/>
</dbReference>
<feature type="domain" description="Zinc-finger" evidence="11">
    <location>
        <begin position="189"/>
        <end position="251"/>
    </location>
</feature>
<keyword evidence="8" id="KW-0804">Transcription</keyword>
<feature type="region of interest" description="Disordered" evidence="10">
    <location>
        <begin position="66"/>
        <end position="97"/>
    </location>
</feature>
<keyword evidence="5" id="KW-0597">Phosphoprotein</keyword>
<evidence type="ECO:0000256" key="3">
    <source>
        <dbReference type="ARBA" id="ARBA00022490"/>
    </source>
</evidence>
<evidence type="ECO:0000256" key="1">
    <source>
        <dbReference type="ARBA" id="ARBA00004123"/>
    </source>
</evidence>
<comment type="subcellular location">
    <subcellularLocation>
        <location evidence="2">Cytoplasm</location>
    </subcellularLocation>
    <subcellularLocation>
        <location evidence="1">Nucleus</location>
    </subcellularLocation>
</comment>
<evidence type="ECO:0000256" key="10">
    <source>
        <dbReference type="SAM" id="MobiDB-lite"/>
    </source>
</evidence>
<keyword evidence="13" id="KW-1185">Reference proteome</keyword>
<feature type="region of interest" description="Disordered" evidence="10">
    <location>
        <begin position="135"/>
        <end position="158"/>
    </location>
</feature>
<dbReference type="Proteomes" id="UP001457282">
    <property type="component" value="Unassembled WGS sequence"/>
</dbReference>
<feature type="region of interest" description="Disordered" evidence="10">
    <location>
        <begin position="293"/>
        <end position="350"/>
    </location>
</feature>
<dbReference type="GO" id="GO:0005737">
    <property type="term" value="C:cytoplasm"/>
    <property type="evidence" value="ECO:0007669"/>
    <property type="project" value="UniProtKB-SubCell"/>
</dbReference>
<dbReference type="GO" id="GO:0006355">
    <property type="term" value="P:regulation of DNA-templated transcription"/>
    <property type="evidence" value="ECO:0007669"/>
    <property type="project" value="InterPro"/>
</dbReference>
<accession>A0AAW1VGQ3</accession>
<dbReference type="AlphaFoldDB" id="A0AAW1VGQ3"/>
<evidence type="ECO:0000256" key="7">
    <source>
        <dbReference type="ARBA" id="ARBA00023015"/>
    </source>
</evidence>
<evidence type="ECO:0000256" key="8">
    <source>
        <dbReference type="ARBA" id="ARBA00023163"/>
    </source>
</evidence>
<keyword evidence="6" id="KW-0832">Ubl conjugation</keyword>
<keyword evidence="4" id="KW-1017">Isopeptide bond</keyword>
<proteinExistence type="predicted"/>
<evidence type="ECO:0000256" key="5">
    <source>
        <dbReference type="ARBA" id="ARBA00022553"/>
    </source>
</evidence>
<dbReference type="GO" id="GO:0005634">
    <property type="term" value="C:nucleus"/>
    <property type="evidence" value="ECO:0007669"/>
    <property type="project" value="UniProtKB-SubCell"/>
</dbReference>
<evidence type="ECO:0000313" key="13">
    <source>
        <dbReference type="Proteomes" id="UP001457282"/>
    </source>
</evidence>
<gene>
    <name evidence="12" type="ORF">M0R45_001795</name>
</gene>
<comment type="caution">
    <text evidence="12">The sequence shown here is derived from an EMBL/GenBank/DDBJ whole genome shotgun (WGS) entry which is preliminary data.</text>
</comment>